<comment type="caution">
    <text evidence="2">The sequence shown here is derived from an EMBL/GenBank/DDBJ whole genome shotgun (WGS) entry which is preliminary data.</text>
</comment>
<dbReference type="NCBIfam" id="TIGR02206">
    <property type="entry name" value="intg_mem_TP0381"/>
    <property type="match status" value="1"/>
</dbReference>
<name>A0ABS6EEF2_9CLOT</name>
<accession>A0ABS6EEF2</accession>
<sequence length="254" mass="29531">MINNLKYFFRGTPDNYSFPIMSTMHLVILLVALLGTLLIIKNKDSFKDSRLDKYFKITVVSVLSVQQISLYLWYAFSGYFTIKESLPLYNCRIAIIFTILAFVTNKNIFKNVSCYWGLIGSIFALLFPSTDPFNFPHYTLLSFFIGHIVMLWASIYLLYVEKYPITKKSLHSILIFTNVYNVLIYKFNIIFSANYGYLNAPPFNVDLLLNMKPFAYTILAASVFNVSMILFYITVKHIYKNSSIEINEINFTYC</sequence>
<gene>
    <name evidence="2" type="ORF">KQI86_03695</name>
</gene>
<evidence type="ECO:0000313" key="2">
    <source>
        <dbReference type="EMBL" id="MBU5483418.1"/>
    </source>
</evidence>
<proteinExistence type="predicted"/>
<dbReference type="Proteomes" id="UP000726170">
    <property type="component" value="Unassembled WGS sequence"/>
</dbReference>
<organism evidence="2 3">
    <name type="scientific">Clostridium mobile</name>
    <dbReference type="NCBI Taxonomy" id="2841512"/>
    <lineage>
        <taxon>Bacteria</taxon>
        <taxon>Bacillati</taxon>
        <taxon>Bacillota</taxon>
        <taxon>Clostridia</taxon>
        <taxon>Eubacteriales</taxon>
        <taxon>Clostridiaceae</taxon>
        <taxon>Clostridium</taxon>
    </lineage>
</organism>
<dbReference type="Pfam" id="PF14808">
    <property type="entry name" value="TMEM164"/>
    <property type="match status" value="1"/>
</dbReference>
<evidence type="ECO:0000256" key="1">
    <source>
        <dbReference type="SAM" id="Phobius"/>
    </source>
</evidence>
<feature type="transmembrane region" description="Helical" evidence="1">
    <location>
        <begin position="172"/>
        <end position="193"/>
    </location>
</feature>
<keyword evidence="1" id="KW-0472">Membrane</keyword>
<protein>
    <submittedName>
        <fullName evidence="2">TIGR02206 family membrane protein</fullName>
    </submittedName>
</protein>
<feature type="transmembrane region" description="Helical" evidence="1">
    <location>
        <begin position="20"/>
        <end position="42"/>
    </location>
</feature>
<reference evidence="2 3" key="1">
    <citation type="submission" date="2021-06" db="EMBL/GenBank/DDBJ databases">
        <authorList>
            <person name="Sun Q."/>
            <person name="Li D."/>
        </authorList>
    </citation>
    <scope>NUCLEOTIDE SEQUENCE [LARGE SCALE GENOMIC DNA]</scope>
    <source>
        <strain evidence="2 3">MSJ-11</strain>
    </source>
</reference>
<feature type="transmembrane region" description="Helical" evidence="1">
    <location>
        <begin position="112"/>
        <end position="128"/>
    </location>
</feature>
<feature type="transmembrane region" description="Helical" evidence="1">
    <location>
        <begin position="140"/>
        <end position="160"/>
    </location>
</feature>
<feature type="transmembrane region" description="Helical" evidence="1">
    <location>
        <begin position="54"/>
        <end position="74"/>
    </location>
</feature>
<feature type="transmembrane region" description="Helical" evidence="1">
    <location>
        <begin position="86"/>
        <end position="105"/>
    </location>
</feature>
<keyword evidence="3" id="KW-1185">Reference proteome</keyword>
<evidence type="ECO:0000313" key="3">
    <source>
        <dbReference type="Proteomes" id="UP000726170"/>
    </source>
</evidence>
<keyword evidence="1" id="KW-0812">Transmembrane</keyword>
<keyword evidence="1" id="KW-1133">Transmembrane helix</keyword>
<feature type="transmembrane region" description="Helical" evidence="1">
    <location>
        <begin position="213"/>
        <end position="233"/>
    </location>
</feature>
<dbReference type="InterPro" id="IPR011737">
    <property type="entry name" value="CHP02206_TP0381"/>
</dbReference>
<dbReference type="RefSeq" id="WP_216437799.1">
    <property type="nucleotide sequence ID" value="NZ_JAHLQF010000001.1"/>
</dbReference>
<dbReference type="EMBL" id="JAHLQF010000001">
    <property type="protein sequence ID" value="MBU5483418.1"/>
    <property type="molecule type" value="Genomic_DNA"/>
</dbReference>